<dbReference type="GO" id="GO:0030153">
    <property type="term" value="P:bacteriocin immunity"/>
    <property type="evidence" value="ECO:0007669"/>
    <property type="project" value="InterPro"/>
</dbReference>
<dbReference type="EMBL" id="JACRTI010000007">
    <property type="protein sequence ID" value="MBC8601059.1"/>
    <property type="molecule type" value="Genomic_DNA"/>
</dbReference>
<keyword evidence="1" id="KW-0472">Membrane</keyword>
<evidence type="ECO:0000313" key="6">
    <source>
        <dbReference type="Proteomes" id="UP000629596"/>
    </source>
</evidence>
<feature type="domain" description="Uncharacterized protein YyaB-like PH" evidence="2">
    <location>
        <begin position="54"/>
        <end position="129"/>
    </location>
</feature>
<dbReference type="RefSeq" id="WP_115498568.1">
    <property type="nucleotide sequence ID" value="NZ_JACRTI010000007.1"/>
</dbReference>
<gene>
    <name evidence="4" type="ORF">DWU89_05005</name>
    <name evidence="3" type="ORF">H8784_04905</name>
</gene>
<evidence type="ECO:0000313" key="5">
    <source>
        <dbReference type="Proteomes" id="UP000256321"/>
    </source>
</evidence>
<keyword evidence="1" id="KW-1133">Transmembrane helix</keyword>
<dbReference type="EMBL" id="QREV01000007">
    <property type="protein sequence ID" value="RDU50326.1"/>
    <property type="molecule type" value="Genomic_DNA"/>
</dbReference>
<evidence type="ECO:0000256" key="1">
    <source>
        <dbReference type="SAM" id="Phobius"/>
    </source>
</evidence>
<dbReference type="Pfam" id="PF06713">
    <property type="entry name" value="bPH_4"/>
    <property type="match status" value="1"/>
</dbReference>
<dbReference type="Proteomes" id="UP000629596">
    <property type="component" value="Unassembled WGS sequence"/>
</dbReference>
<dbReference type="AlphaFoldDB" id="A0A3D8HH77"/>
<organism evidence="4 5">
    <name type="scientific">Parabacteroides acidifaciens</name>
    <dbReference type="NCBI Taxonomy" id="2290935"/>
    <lineage>
        <taxon>Bacteria</taxon>
        <taxon>Pseudomonadati</taxon>
        <taxon>Bacteroidota</taxon>
        <taxon>Bacteroidia</taxon>
        <taxon>Bacteroidales</taxon>
        <taxon>Tannerellaceae</taxon>
        <taxon>Parabacteroides</taxon>
    </lineage>
</organism>
<keyword evidence="1" id="KW-0812">Transmembrane</keyword>
<feature type="transmembrane region" description="Helical" evidence="1">
    <location>
        <begin position="35"/>
        <end position="56"/>
    </location>
</feature>
<evidence type="ECO:0000313" key="3">
    <source>
        <dbReference type="EMBL" id="MBC8601059.1"/>
    </source>
</evidence>
<proteinExistence type="predicted"/>
<reference evidence="4 5" key="1">
    <citation type="submission" date="2018-07" db="EMBL/GenBank/DDBJ databases">
        <title>Parabacteroides acidifaciens nov. sp., isolated from human feces.</title>
        <authorList>
            <person name="Wang Y.J."/>
        </authorList>
    </citation>
    <scope>NUCLEOTIDE SEQUENCE [LARGE SCALE GENOMIC DNA]</scope>
    <source>
        <strain evidence="4 5">426-9</strain>
    </source>
</reference>
<accession>A0A3D8HH77</accession>
<evidence type="ECO:0000313" key="4">
    <source>
        <dbReference type="EMBL" id="RDU50326.1"/>
    </source>
</evidence>
<feature type="transmembrane region" description="Helical" evidence="1">
    <location>
        <begin position="12"/>
        <end position="29"/>
    </location>
</feature>
<dbReference type="Proteomes" id="UP000256321">
    <property type="component" value="Unassembled WGS sequence"/>
</dbReference>
<evidence type="ECO:0000259" key="2">
    <source>
        <dbReference type="Pfam" id="PF06713"/>
    </source>
</evidence>
<reference evidence="3 6" key="2">
    <citation type="submission" date="2020-08" db="EMBL/GenBank/DDBJ databases">
        <title>Genome public.</title>
        <authorList>
            <person name="Liu C."/>
            <person name="Sun Q."/>
        </authorList>
    </citation>
    <scope>NUCLEOTIDE SEQUENCE [LARGE SCALE GENOMIC DNA]</scope>
    <source>
        <strain evidence="3 6">426_9</strain>
    </source>
</reference>
<protein>
    <submittedName>
        <fullName evidence="3">PH domain-containing protein</fullName>
    </submittedName>
</protein>
<keyword evidence="6" id="KW-1185">Reference proteome</keyword>
<sequence>MDRVFKSKVGWWYHLILFVMAASTVFAFVGGKSPVTMIVLLLFTLECVHMLLSTWYKVTDDGYLIAHCSLFPEKRIPISEISAVEVTVMPVSSYALSLDRLIIYKGDAQWLLISPVNKQDFLKLLRKHNPEIRIKEPMI</sequence>
<name>A0A3D8HH77_9BACT</name>
<comment type="caution">
    <text evidence="4">The sequence shown here is derived from an EMBL/GenBank/DDBJ whole genome shotgun (WGS) entry which is preliminary data.</text>
</comment>
<dbReference type="InterPro" id="IPR009589">
    <property type="entry name" value="PH_YyaB-like"/>
</dbReference>